<proteinExistence type="predicted"/>
<reference evidence="4 5" key="1">
    <citation type="submission" date="2019-06" db="EMBL/GenBank/DDBJ databases">
        <title>Sequencing the genomes of 1000 actinobacteria strains.</title>
        <authorList>
            <person name="Klenk H.-P."/>
        </authorList>
    </citation>
    <scope>NUCLEOTIDE SEQUENCE [LARGE SCALE GENOMIC DNA]</scope>
    <source>
        <strain evidence="4 5">DSM 24617</strain>
    </source>
</reference>
<dbReference type="AlphaFoldDB" id="A0A542XCE3"/>
<dbReference type="RefSeq" id="WP_170206815.1">
    <property type="nucleotide sequence ID" value="NZ_CAJTBP010000001.1"/>
</dbReference>
<dbReference type="InterPro" id="IPR050832">
    <property type="entry name" value="Bact_Acetyltransf"/>
</dbReference>
<dbReference type="Gene3D" id="3.40.630.30">
    <property type="match status" value="2"/>
</dbReference>
<evidence type="ECO:0000259" key="3">
    <source>
        <dbReference type="PROSITE" id="PS51186"/>
    </source>
</evidence>
<comment type="caution">
    <text evidence="4">The sequence shown here is derived from an EMBL/GenBank/DDBJ whole genome shotgun (WGS) entry which is preliminary data.</text>
</comment>
<protein>
    <submittedName>
        <fullName evidence="4">RimJ/RimL family protein N-acetyltransferase</fullName>
    </submittedName>
</protein>
<evidence type="ECO:0000256" key="2">
    <source>
        <dbReference type="ARBA" id="ARBA00023315"/>
    </source>
</evidence>
<evidence type="ECO:0000313" key="4">
    <source>
        <dbReference type="EMBL" id="TQL33511.1"/>
    </source>
</evidence>
<dbReference type="PANTHER" id="PTHR43877:SF2">
    <property type="entry name" value="AMINOALKYLPHOSPHONATE N-ACETYLTRANSFERASE-RELATED"/>
    <property type="match status" value="1"/>
</dbReference>
<organism evidence="4 5">
    <name type="scientific">Barrientosiimonas humi</name>
    <dbReference type="NCBI Taxonomy" id="999931"/>
    <lineage>
        <taxon>Bacteria</taxon>
        <taxon>Bacillati</taxon>
        <taxon>Actinomycetota</taxon>
        <taxon>Actinomycetes</taxon>
        <taxon>Micrococcales</taxon>
        <taxon>Dermacoccaceae</taxon>
        <taxon>Barrientosiimonas</taxon>
    </lineage>
</organism>
<dbReference type="Pfam" id="PF13302">
    <property type="entry name" value="Acetyltransf_3"/>
    <property type="match status" value="1"/>
</dbReference>
<accession>A0A542XCE3</accession>
<evidence type="ECO:0000256" key="1">
    <source>
        <dbReference type="ARBA" id="ARBA00022679"/>
    </source>
</evidence>
<dbReference type="CDD" id="cd04301">
    <property type="entry name" value="NAT_SF"/>
    <property type="match status" value="1"/>
</dbReference>
<sequence>MTAVRTTHLLLRPLSDADVSDPRILLWHTAPEGYALMAEEPSSDAEAADRLSAWRQQWAEEGLGYWIAERDGHPVGIGGVRPMEHQGTRYLNLYYRLAPEGRGRGLAAEIAQAAVAFALEHYPQLPVVARIAAGNEPSLRTVRRSGMLDLGLIRMPHDPPGMPDNLLFQSPAVRLGLDDTYEEVLDLWQRVNAAGGAVGFEGDAPRADVARALDRHLGAEGCTLLRLHAPTLDTFDDPARVGPLLGFGFVQQGISPVVAHRGTLYRVMTDPDRRGQRLGTLLVAALHGTARRQGVEICEISYRGGTGLDRFYAPLGYAETGRVAGGLRFSWGDVDDVTMARRL</sequence>
<dbReference type="InterPro" id="IPR016181">
    <property type="entry name" value="Acyl_CoA_acyltransferase"/>
</dbReference>
<evidence type="ECO:0000313" key="5">
    <source>
        <dbReference type="Proteomes" id="UP000318336"/>
    </source>
</evidence>
<dbReference type="Proteomes" id="UP000318336">
    <property type="component" value="Unassembled WGS sequence"/>
</dbReference>
<feature type="domain" description="N-acetyltransferase" evidence="3">
    <location>
        <begin position="9"/>
        <end position="180"/>
    </location>
</feature>
<dbReference type="GO" id="GO:0016747">
    <property type="term" value="F:acyltransferase activity, transferring groups other than amino-acyl groups"/>
    <property type="evidence" value="ECO:0007669"/>
    <property type="project" value="InterPro"/>
</dbReference>
<dbReference type="InterPro" id="IPR000182">
    <property type="entry name" value="GNAT_dom"/>
</dbReference>
<keyword evidence="2" id="KW-0012">Acyltransferase</keyword>
<dbReference type="EMBL" id="VFOK01000001">
    <property type="protein sequence ID" value="TQL33511.1"/>
    <property type="molecule type" value="Genomic_DNA"/>
</dbReference>
<name>A0A542XCE3_9MICO</name>
<dbReference type="PANTHER" id="PTHR43877">
    <property type="entry name" value="AMINOALKYLPHOSPHONATE N-ACETYLTRANSFERASE-RELATED-RELATED"/>
    <property type="match status" value="1"/>
</dbReference>
<keyword evidence="5" id="KW-1185">Reference proteome</keyword>
<feature type="domain" description="N-acetyltransferase" evidence="3">
    <location>
        <begin position="171"/>
        <end position="343"/>
    </location>
</feature>
<keyword evidence="1 4" id="KW-0808">Transferase</keyword>
<gene>
    <name evidence="4" type="ORF">FB554_1659</name>
</gene>
<dbReference type="SUPFAM" id="SSF55729">
    <property type="entry name" value="Acyl-CoA N-acyltransferases (Nat)"/>
    <property type="match status" value="2"/>
</dbReference>
<dbReference type="PROSITE" id="PS51186">
    <property type="entry name" value="GNAT"/>
    <property type="match status" value="2"/>
</dbReference>